<evidence type="ECO:0008006" key="5">
    <source>
        <dbReference type="Google" id="ProtNLM"/>
    </source>
</evidence>
<gene>
    <name evidence="3" type="ORF">DRP53_04400</name>
</gene>
<name>A0A660SKT5_UNCW3</name>
<evidence type="ECO:0000313" key="3">
    <source>
        <dbReference type="EMBL" id="RKX70641.1"/>
    </source>
</evidence>
<comment type="similarity">
    <text evidence="1">Belongs to the UPF0164 family.</text>
</comment>
<dbReference type="InterPro" id="IPR005362">
    <property type="entry name" value="UPF0164"/>
</dbReference>
<dbReference type="Proteomes" id="UP000268469">
    <property type="component" value="Unassembled WGS sequence"/>
</dbReference>
<organism evidence="3 4">
    <name type="scientific">candidate division WOR-3 bacterium</name>
    <dbReference type="NCBI Taxonomy" id="2052148"/>
    <lineage>
        <taxon>Bacteria</taxon>
        <taxon>Bacteria division WOR-3</taxon>
    </lineage>
</organism>
<proteinExistence type="inferred from homology"/>
<comment type="caution">
    <text evidence="3">The sequence shown here is derived from an EMBL/GenBank/DDBJ whole genome shotgun (WGS) entry which is preliminary data.</text>
</comment>
<dbReference type="Pfam" id="PF03687">
    <property type="entry name" value="UPF0164"/>
    <property type="match status" value="1"/>
</dbReference>
<protein>
    <recommendedName>
        <fullName evidence="5">PorV/PorQ family protein</fullName>
    </recommendedName>
</protein>
<dbReference type="SUPFAM" id="SSF56935">
    <property type="entry name" value="Porins"/>
    <property type="match status" value="1"/>
</dbReference>
<evidence type="ECO:0000256" key="2">
    <source>
        <dbReference type="SAM" id="SignalP"/>
    </source>
</evidence>
<feature type="chain" id="PRO_5024927814" description="PorV/PorQ family protein" evidence="2">
    <location>
        <begin position="22"/>
        <end position="372"/>
    </location>
</feature>
<dbReference type="EMBL" id="QNBE01000032">
    <property type="protein sequence ID" value="RKX70641.1"/>
    <property type="molecule type" value="Genomic_DNA"/>
</dbReference>
<reference evidence="3 4" key="1">
    <citation type="submission" date="2018-06" db="EMBL/GenBank/DDBJ databases">
        <title>Extensive metabolic versatility and redundancy in microbially diverse, dynamic hydrothermal sediments.</title>
        <authorList>
            <person name="Dombrowski N."/>
            <person name="Teske A."/>
            <person name="Baker B.J."/>
        </authorList>
    </citation>
    <scope>NUCLEOTIDE SEQUENCE [LARGE SCALE GENOMIC DNA]</scope>
    <source>
        <strain evidence="3">B36_G15</strain>
    </source>
</reference>
<evidence type="ECO:0000313" key="4">
    <source>
        <dbReference type="Proteomes" id="UP000268469"/>
    </source>
</evidence>
<dbReference type="AlphaFoldDB" id="A0A660SKT5"/>
<evidence type="ECO:0000256" key="1">
    <source>
        <dbReference type="ARBA" id="ARBA00005846"/>
    </source>
</evidence>
<feature type="signal peptide" evidence="2">
    <location>
        <begin position="1"/>
        <end position="21"/>
    </location>
</feature>
<dbReference type="NCBIfam" id="NF033709">
    <property type="entry name" value="PorV_fam"/>
    <property type="match status" value="1"/>
</dbReference>
<sequence>MRLVRFLLILAMVIPLSGDFAKLGTTGAQFLKITVGRGAAMGEAFVAVSDDATATYWNPAGLAWLEKKDLRLLHNEWIADLRHEYATIALPFTGFGTFGVSFTALTMGDMEYTTVDDPTTAAREDTGTGVYFSASDLALAFSYGRRFTDKLSTGLTVKVIQQRIWDLLASGVAFDFGVFYHTGFKSLRLAAALSNFGGSMSYHGRQLYGTVLPEYEETGGLQREEVKYELRSMPYPLPLTFRLGIAYNIIENENSVLTTAVDLTHPNDNFESVSLGFEYGYLKRLYVRLGYRTYTNIDYMKQLTGGDPIYDEETGEITGYKWGDRWDWVINNLSGGVGFNWNAGGVGFGIEYCYMNKGVFTHTHRIGLGVTF</sequence>
<keyword evidence="2" id="KW-0732">Signal</keyword>
<accession>A0A660SKT5</accession>
<dbReference type="Gene3D" id="2.40.160.60">
    <property type="entry name" value="Outer membrane protein transport protein (OMPP1/FadL/TodX)"/>
    <property type="match status" value="1"/>
</dbReference>